<accession>A0ABP5AHH4</accession>
<dbReference type="PROSITE" id="PS50076">
    <property type="entry name" value="DNAJ_2"/>
    <property type="match status" value="1"/>
</dbReference>
<evidence type="ECO:0000313" key="4">
    <source>
        <dbReference type="Proteomes" id="UP001500784"/>
    </source>
</evidence>
<dbReference type="InterPro" id="IPR018253">
    <property type="entry name" value="DnaJ_domain_CS"/>
</dbReference>
<dbReference type="PRINTS" id="PR00625">
    <property type="entry name" value="JDOMAIN"/>
</dbReference>
<reference evidence="4" key="1">
    <citation type="journal article" date="2019" name="Int. J. Syst. Evol. Microbiol.">
        <title>The Global Catalogue of Microorganisms (GCM) 10K type strain sequencing project: providing services to taxonomists for standard genome sequencing and annotation.</title>
        <authorList>
            <consortium name="The Broad Institute Genomics Platform"/>
            <consortium name="The Broad Institute Genome Sequencing Center for Infectious Disease"/>
            <person name="Wu L."/>
            <person name="Ma J."/>
        </authorList>
    </citation>
    <scope>NUCLEOTIDE SEQUENCE [LARGE SCALE GENOMIC DNA]</scope>
    <source>
        <strain evidence="4">JCM 13316</strain>
    </source>
</reference>
<proteinExistence type="predicted"/>
<name>A0ABP5AHH4_9MICC</name>
<feature type="region of interest" description="Disordered" evidence="1">
    <location>
        <begin position="71"/>
        <end position="114"/>
    </location>
</feature>
<dbReference type="CDD" id="cd06257">
    <property type="entry name" value="DnaJ"/>
    <property type="match status" value="1"/>
</dbReference>
<dbReference type="InterPro" id="IPR050817">
    <property type="entry name" value="DjlA_DnaK_co-chaperone"/>
</dbReference>
<evidence type="ECO:0000313" key="3">
    <source>
        <dbReference type="EMBL" id="GAA1913582.1"/>
    </source>
</evidence>
<dbReference type="Proteomes" id="UP001500784">
    <property type="component" value="Unassembled WGS sequence"/>
</dbReference>
<organism evidence="3 4">
    <name type="scientific">Arthrobacter gandavensis</name>
    <dbReference type="NCBI Taxonomy" id="169960"/>
    <lineage>
        <taxon>Bacteria</taxon>
        <taxon>Bacillati</taxon>
        <taxon>Actinomycetota</taxon>
        <taxon>Actinomycetes</taxon>
        <taxon>Micrococcales</taxon>
        <taxon>Micrococcaceae</taxon>
        <taxon>Arthrobacter</taxon>
    </lineage>
</organism>
<feature type="compositionally biased region" description="Low complexity" evidence="1">
    <location>
        <begin position="71"/>
        <end position="88"/>
    </location>
</feature>
<protein>
    <recommendedName>
        <fullName evidence="2">J domain-containing protein</fullName>
    </recommendedName>
</protein>
<feature type="domain" description="J" evidence="2">
    <location>
        <begin position="7"/>
        <end position="68"/>
    </location>
</feature>
<comment type="caution">
    <text evidence="3">The sequence shown here is derived from an EMBL/GenBank/DDBJ whole genome shotgun (WGS) entry which is preliminary data.</text>
</comment>
<dbReference type="Gene3D" id="1.10.287.110">
    <property type="entry name" value="DnaJ domain"/>
    <property type="match status" value="1"/>
</dbReference>
<dbReference type="InterPro" id="IPR036869">
    <property type="entry name" value="J_dom_sf"/>
</dbReference>
<dbReference type="SUPFAM" id="SSF46565">
    <property type="entry name" value="Chaperone J-domain"/>
    <property type="match status" value="1"/>
</dbReference>
<dbReference type="Pfam" id="PF00226">
    <property type="entry name" value="DnaJ"/>
    <property type="match status" value="1"/>
</dbReference>
<dbReference type="InterPro" id="IPR001623">
    <property type="entry name" value="DnaJ_domain"/>
</dbReference>
<evidence type="ECO:0000256" key="1">
    <source>
        <dbReference type="SAM" id="MobiDB-lite"/>
    </source>
</evidence>
<keyword evidence="4" id="KW-1185">Reference proteome</keyword>
<dbReference type="PROSITE" id="PS00636">
    <property type="entry name" value="DNAJ_1"/>
    <property type="match status" value="1"/>
</dbReference>
<sequence length="321" mass="34075">MTPPAQSLYEVLGLTPSATVDEIKSAYRKSARRAHPDQGGSSELFHLVSEAYQVLSDPEQRAAYDRRLGRAGAAGPVSGASPARPTGTAGAGGAAAGKPVPNPDFGKAPVFEPDFTPQRPPAIPLAMIGRQVNGEPERPGLFKRLGSSAGSRFDAENLTIGLLANSLLPDYPAGRLVNSLRIPDSGPRGGNLEIGHVLLGGYRMAVIDSIMASPGAWYWDGKQLRHRGRAVGSLRLADAVRTLQEKFPDVRVSGWLVLHSPNQNPFEPIIDSPPNLPESAPVDVVNPGTLARDLRRFFSTGPQPNTVLLPVLGALLDATKQ</sequence>
<gene>
    <name evidence="3" type="ORF">GCM10009688_18170</name>
</gene>
<dbReference type="EMBL" id="BAAALV010000002">
    <property type="protein sequence ID" value="GAA1913582.1"/>
    <property type="molecule type" value="Genomic_DNA"/>
</dbReference>
<dbReference type="PANTHER" id="PTHR24074">
    <property type="entry name" value="CO-CHAPERONE PROTEIN DJLA"/>
    <property type="match status" value="1"/>
</dbReference>
<dbReference type="SMART" id="SM00271">
    <property type="entry name" value="DnaJ"/>
    <property type="match status" value="1"/>
</dbReference>
<evidence type="ECO:0000259" key="2">
    <source>
        <dbReference type="PROSITE" id="PS50076"/>
    </source>
</evidence>
<dbReference type="RefSeq" id="WP_170287727.1">
    <property type="nucleotide sequence ID" value="NZ_BAAALV010000002.1"/>
</dbReference>